<keyword evidence="4" id="KW-1185">Reference proteome</keyword>
<dbReference type="EMBL" id="ASWH01000001">
    <property type="protein sequence ID" value="EOW81314.1"/>
    <property type="molecule type" value="Genomic_DNA"/>
</dbReference>
<reference evidence="1 3" key="1">
    <citation type="submission" date="2013-02" db="EMBL/GenBank/DDBJ databases">
        <title>The Genome Sequence of Enterococcus gilvus ATCC BAA-350.</title>
        <authorList>
            <consortium name="The Broad Institute Genome Sequencing Platform"/>
            <consortium name="The Broad Institute Genome Sequencing Center for Infectious Disease"/>
            <person name="Earl A.M."/>
            <person name="Gilmore M.S."/>
            <person name="Lebreton F."/>
            <person name="Walker B."/>
            <person name="Young S.K."/>
            <person name="Zeng Q."/>
            <person name="Gargeya S."/>
            <person name="Fitzgerald M."/>
            <person name="Haas B."/>
            <person name="Abouelleil A."/>
            <person name="Alvarado L."/>
            <person name="Arachchi H.M."/>
            <person name="Berlin A.M."/>
            <person name="Chapman S.B."/>
            <person name="Dewar J."/>
            <person name="Goldberg J."/>
            <person name="Griggs A."/>
            <person name="Gujja S."/>
            <person name="Hansen M."/>
            <person name="Howarth C."/>
            <person name="Imamovic A."/>
            <person name="Larimer J."/>
            <person name="McCowan C."/>
            <person name="Murphy C."/>
            <person name="Neiman D."/>
            <person name="Pearson M."/>
            <person name="Priest M."/>
            <person name="Roberts A."/>
            <person name="Saif S."/>
            <person name="Shea T."/>
            <person name="Sisk P."/>
            <person name="Sykes S."/>
            <person name="Wortman J."/>
            <person name="Nusbaum C."/>
            <person name="Birren B."/>
        </authorList>
    </citation>
    <scope>NUCLEOTIDE SEQUENCE [LARGE SCALE GENOMIC DNA]</scope>
    <source>
        <strain evidence="1 3">ATCC BAA-350</strain>
    </source>
</reference>
<gene>
    <name evidence="2" type="ORF">I592_00599</name>
    <name evidence="1" type="ORF">UKC_03363</name>
</gene>
<sequence length="36" mass="4241">MSTFIKDRSFNPYPHLVFENYSSATDEIVNQSKARF</sequence>
<organism evidence="1 3">
    <name type="scientific">Enterococcus gilvus ATCC BAA-350</name>
    <dbReference type="NCBI Taxonomy" id="1158614"/>
    <lineage>
        <taxon>Bacteria</taxon>
        <taxon>Bacillati</taxon>
        <taxon>Bacillota</taxon>
        <taxon>Bacilli</taxon>
        <taxon>Lactobacillales</taxon>
        <taxon>Enterococcaceae</taxon>
        <taxon>Enterococcus</taxon>
    </lineage>
</organism>
<dbReference type="AlphaFoldDB" id="R2V6U6"/>
<evidence type="ECO:0000313" key="3">
    <source>
        <dbReference type="Proteomes" id="UP000013750"/>
    </source>
</evidence>
<dbReference type="Proteomes" id="UP000014160">
    <property type="component" value="Unassembled WGS sequence"/>
</dbReference>
<dbReference type="Proteomes" id="UP000013750">
    <property type="component" value="Unassembled WGS sequence"/>
</dbReference>
<proteinExistence type="predicted"/>
<comment type="caution">
    <text evidence="1">The sequence shown here is derived from an EMBL/GenBank/DDBJ whole genome shotgun (WGS) entry which is preliminary data.</text>
</comment>
<name>R2V6U6_9ENTE</name>
<evidence type="ECO:0000313" key="2">
    <source>
        <dbReference type="EMBL" id="EOW81314.1"/>
    </source>
</evidence>
<evidence type="ECO:0000313" key="4">
    <source>
        <dbReference type="Proteomes" id="UP000014160"/>
    </source>
</evidence>
<dbReference type="HOGENOM" id="CLU_3356032_0_0_9"/>
<accession>R2V6U6</accession>
<evidence type="ECO:0000313" key="1">
    <source>
        <dbReference type="EMBL" id="EOI53411.1"/>
    </source>
</evidence>
<reference evidence="2 4" key="2">
    <citation type="submission" date="2013-03" db="EMBL/GenBank/DDBJ databases">
        <title>The Genome Sequence of Enterococcus gilvus ATCC BAA-350 (PacBio/Illumina hybrid assembly).</title>
        <authorList>
            <consortium name="The Broad Institute Genomics Platform"/>
            <consortium name="The Broad Institute Genome Sequencing Center for Infectious Disease"/>
            <person name="Earl A."/>
            <person name="Russ C."/>
            <person name="Gilmore M."/>
            <person name="Surin D."/>
            <person name="Walker B."/>
            <person name="Young S."/>
            <person name="Zeng Q."/>
            <person name="Gargeya S."/>
            <person name="Fitzgerald M."/>
            <person name="Haas B."/>
            <person name="Abouelleil A."/>
            <person name="Allen A.W."/>
            <person name="Alvarado L."/>
            <person name="Arachchi H.M."/>
            <person name="Berlin A.M."/>
            <person name="Chapman S.B."/>
            <person name="Gainer-Dewar J."/>
            <person name="Goldberg J."/>
            <person name="Griggs A."/>
            <person name="Gujja S."/>
            <person name="Hansen M."/>
            <person name="Howarth C."/>
            <person name="Imamovic A."/>
            <person name="Ireland A."/>
            <person name="Larimer J."/>
            <person name="McCowan C."/>
            <person name="Murphy C."/>
            <person name="Pearson M."/>
            <person name="Poon T.W."/>
            <person name="Priest M."/>
            <person name="Roberts A."/>
            <person name="Saif S."/>
            <person name="Shea T."/>
            <person name="Sisk P."/>
            <person name="Sykes S."/>
            <person name="Wortman J."/>
            <person name="Nusbaum C."/>
            <person name="Birren B."/>
        </authorList>
    </citation>
    <scope>NUCLEOTIDE SEQUENCE [LARGE SCALE GENOMIC DNA]</scope>
    <source>
        <strain evidence="2 4">ATCC BAA-350</strain>
    </source>
</reference>
<dbReference type="EMBL" id="AJDQ01000012">
    <property type="protein sequence ID" value="EOI53411.1"/>
    <property type="molecule type" value="Genomic_DNA"/>
</dbReference>
<protein>
    <submittedName>
        <fullName evidence="1">Uncharacterized protein</fullName>
    </submittedName>
</protein>